<dbReference type="RefSeq" id="WP_133211933.1">
    <property type="nucleotide sequence ID" value="NZ_SMSE01000002.1"/>
</dbReference>
<comment type="similarity">
    <text evidence="3 10">Belongs to the TrpF family.</text>
</comment>
<comment type="pathway">
    <text evidence="2 10">Amino-acid biosynthesis; L-tryptophan biosynthesis; L-tryptophan from chorismate: step 3/5.</text>
</comment>
<dbReference type="EMBL" id="SMSE01000002">
    <property type="protein sequence ID" value="TDG13703.1"/>
    <property type="molecule type" value="Genomic_DNA"/>
</dbReference>
<keyword evidence="8 10" id="KW-0057">Aromatic amino acid biosynthesis</keyword>
<dbReference type="AlphaFoldDB" id="A0A4R5LS26"/>
<organism evidence="12 13">
    <name type="scientific">Seongchinamella unica</name>
    <dbReference type="NCBI Taxonomy" id="2547392"/>
    <lineage>
        <taxon>Bacteria</taxon>
        <taxon>Pseudomonadati</taxon>
        <taxon>Pseudomonadota</taxon>
        <taxon>Gammaproteobacteria</taxon>
        <taxon>Cellvibrionales</taxon>
        <taxon>Halieaceae</taxon>
        <taxon>Seongchinamella</taxon>
    </lineage>
</organism>
<evidence type="ECO:0000256" key="7">
    <source>
        <dbReference type="ARBA" id="ARBA00022822"/>
    </source>
</evidence>
<sequence length="212" mass="21906">MAPTRIKVCGITRPEDALSAIDGGADAIGLVFYSESARAVTLEQAAGIAAVVPPFVTVVALFVNAEAETIADVVASIPVGLIQFHGDEDAAFCAAFERPWIKALRVREDTDVAAASSPYVGGCGILLDTWQQGVPGGTGKSFDWRLAGPGLPLPVVLAGGLTPENVGDAIAQVRPWAVDVSGGVESAPGIKDADKIKRFVAAVRAADQRLDD</sequence>
<evidence type="ECO:0000256" key="3">
    <source>
        <dbReference type="ARBA" id="ARBA00007571"/>
    </source>
</evidence>
<dbReference type="Pfam" id="PF00697">
    <property type="entry name" value="PRAI"/>
    <property type="match status" value="1"/>
</dbReference>
<dbReference type="PANTHER" id="PTHR42894:SF1">
    <property type="entry name" value="N-(5'-PHOSPHORIBOSYL)ANTHRANILATE ISOMERASE"/>
    <property type="match status" value="1"/>
</dbReference>
<dbReference type="CDD" id="cd00405">
    <property type="entry name" value="PRAI"/>
    <property type="match status" value="1"/>
</dbReference>
<dbReference type="InterPro" id="IPR044643">
    <property type="entry name" value="TrpF_fam"/>
</dbReference>
<evidence type="ECO:0000256" key="10">
    <source>
        <dbReference type="HAMAP-Rule" id="MF_00135"/>
    </source>
</evidence>
<dbReference type="NCBIfam" id="NF002299">
    <property type="entry name" value="PRK01222.1-6"/>
    <property type="match status" value="1"/>
</dbReference>
<dbReference type="NCBIfam" id="NF002298">
    <property type="entry name" value="PRK01222.1-4"/>
    <property type="match status" value="1"/>
</dbReference>
<dbReference type="SUPFAM" id="SSF51366">
    <property type="entry name" value="Ribulose-phoshate binding barrel"/>
    <property type="match status" value="1"/>
</dbReference>
<dbReference type="GO" id="GO:0004640">
    <property type="term" value="F:phosphoribosylanthranilate isomerase activity"/>
    <property type="evidence" value="ECO:0007669"/>
    <property type="project" value="UniProtKB-UniRule"/>
</dbReference>
<name>A0A4R5LS26_9GAMM</name>
<dbReference type="Proteomes" id="UP000295554">
    <property type="component" value="Unassembled WGS sequence"/>
</dbReference>
<evidence type="ECO:0000313" key="12">
    <source>
        <dbReference type="EMBL" id="TDG13703.1"/>
    </source>
</evidence>
<keyword evidence="9 10" id="KW-0413">Isomerase</keyword>
<evidence type="ECO:0000256" key="2">
    <source>
        <dbReference type="ARBA" id="ARBA00004664"/>
    </source>
</evidence>
<evidence type="ECO:0000256" key="1">
    <source>
        <dbReference type="ARBA" id="ARBA00001164"/>
    </source>
</evidence>
<dbReference type="OrthoDB" id="9796196at2"/>
<dbReference type="UniPathway" id="UPA00035">
    <property type="reaction ID" value="UER00042"/>
</dbReference>
<accession>A0A4R5LS26</accession>
<dbReference type="HAMAP" id="MF_00135">
    <property type="entry name" value="PRAI"/>
    <property type="match status" value="1"/>
</dbReference>
<keyword evidence="6 10" id="KW-0028">Amino-acid biosynthesis</keyword>
<evidence type="ECO:0000256" key="5">
    <source>
        <dbReference type="ARBA" id="ARBA00022272"/>
    </source>
</evidence>
<keyword evidence="13" id="KW-1185">Reference proteome</keyword>
<dbReference type="Gene3D" id="3.20.20.70">
    <property type="entry name" value="Aldolase class I"/>
    <property type="match status" value="1"/>
</dbReference>
<evidence type="ECO:0000313" key="13">
    <source>
        <dbReference type="Proteomes" id="UP000295554"/>
    </source>
</evidence>
<dbReference type="InterPro" id="IPR001240">
    <property type="entry name" value="PRAI_dom"/>
</dbReference>
<comment type="caution">
    <text evidence="12">The sequence shown here is derived from an EMBL/GenBank/DDBJ whole genome shotgun (WGS) entry which is preliminary data.</text>
</comment>
<evidence type="ECO:0000256" key="9">
    <source>
        <dbReference type="ARBA" id="ARBA00023235"/>
    </source>
</evidence>
<proteinExistence type="inferred from homology"/>
<feature type="domain" description="N-(5'phosphoribosyl) anthranilate isomerase (PRAI)" evidence="11">
    <location>
        <begin position="7"/>
        <end position="201"/>
    </location>
</feature>
<reference evidence="12 13" key="1">
    <citation type="submission" date="2019-03" db="EMBL/GenBank/DDBJ databases">
        <title>Seongchinamella monodicae gen. nov., sp. nov., a novel member of the Gammaproteobacteria isolated from a tidal mudflat of beach.</title>
        <authorList>
            <person name="Yang H.G."/>
            <person name="Kang J.W."/>
            <person name="Lee S.D."/>
        </authorList>
    </citation>
    <scope>NUCLEOTIDE SEQUENCE [LARGE SCALE GENOMIC DNA]</scope>
    <source>
        <strain evidence="12 13">GH4-78</strain>
    </source>
</reference>
<dbReference type="PANTHER" id="PTHR42894">
    <property type="entry name" value="N-(5'-PHOSPHORIBOSYL)ANTHRANILATE ISOMERASE"/>
    <property type="match status" value="1"/>
</dbReference>
<evidence type="ECO:0000256" key="8">
    <source>
        <dbReference type="ARBA" id="ARBA00023141"/>
    </source>
</evidence>
<dbReference type="EC" id="5.3.1.24" evidence="4 10"/>
<dbReference type="FunFam" id="3.20.20.70:FF:000075">
    <property type="entry name" value="Tryptophan biosynthesis protein TRP1"/>
    <property type="match status" value="1"/>
</dbReference>
<protein>
    <recommendedName>
        <fullName evidence="5 10">N-(5'-phosphoribosyl)anthranilate isomerase</fullName>
        <shortName evidence="10">PRAI</shortName>
        <ecNumber evidence="4 10">5.3.1.24</ecNumber>
    </recommendedName>
</protein>
<gene>
    <name evidence="10" type="primary">trpF</name>
    <name evidence="12" type="ORF">E2F43_09285</name>
</gene>
<evidence type="ECO:0000256" key="4">
    <source>
        <dbReference type="ARBA" id="ARBA00012572"/>
    </source>
</evidence>
<evidence type="ECO:0000259" key="11">
    <source>
        <dbReference type="Pfam" id="PF00697"/>
    </source>
</evidence>
<evidence type="ECO:0000256" key="6">
    <source>
        <dbReference type="ARBA" id="ARBA00022605"/>
    </source>
</evidence>
<dbReference type="InterPro" id="IPR011060">
    <property type="entry name" value="RibuloseP-bd_barrel"/>
</dbReference>
<comment type="catalytic activity">
    <reaction evidence="1 10">
        <text>N-(5-phospho-beta-D-ribosyl)anthranilate = 1-(2-carboxyphenylamino)-1-deoxy-D-ribulose 5-phosphate</text>
        <dbReference type="Rhea" id="RHEA:21540"/>
        <dbReference type="ChEBI" id="CHEBI:18277"/>
        <dbReference type="ChEBI" id="CHEBI:58613"/>
        <dbReference type="EC" id="5.3.1.24"/>
    </reaction>
</comment>
<dbReference type="InterPro" id="IPR013785">
    <property type="entry name" value="Aldolase_TIM"/>
</dbReference>
<keyword evidence="7 10" id="KW-0822">Tryptophan biosynthesis</keyword>
<dbReference type="GO" id="GO:0000162">
    <property type="term" value="P:L-tryptophan biosynthetic process"/>
    <property type="evidence" value="ECO:0007669"/>
    <property type="project" value="UniProtKB-UniRule"/>
</dbReference>